<comment type="caution">
    <text evidence="1">The sequence shown here is derived from an EMBL/GenBank/DDBJ whole genome shotgun (WGS) entry which is preliminary data.</text>
</comment>
<evidence type="ECO:0000313" key="2">
    <source>
        <dbReference type="Proteomes" id="UP001066276"/>
    </source>
</evidence>
<gene>
    <name evidence="1" type="ORF">NDU88_006472</name>
</gene>
<organism evidence="1 2">
    <name type="scientific">Pleurodeles waltl</name>
    <name type="common">Iberian ribbed newt</name>
    <dbReference type="NCBI Taxonomy" id="8319"/>
    <lineage>
        <taxon>Eukaryota</taxon>
        <taxon>Metazoa</taxon>
        <taxon>Chordata</taxon>
        <taxon>Craniata</taxon>
        <taxon>Vertebrata</taxon>
        <taxon>Euteleostomi</taxon>
        <taxon>Amphibia</taxon>
        <taxon>Batrachia</taxon>
        <taxon>Caudata</taxon>
        <taxon>Salamandroidea</taxon>
        <taxon>Salamandridae</taxon>
        <taxon>Pleurodelinae</taxon>
        <taxon>Pleurodeles</taxon>
    </lineage>
</organism>
<sequence>GLFLHQHREQRGSGLRGYLDAFQLKTSTARLPLTRRRFGRHHSPARGSVPR</sequence>
<proteinExistence type="predicted"/>
<dbReference type="AlphaFoldDB" id="A0AAV7VPW5"/>
<feature type="non-terminal residue" evidence="1">
    <location>
        <position position="1"/>
    </location>
</feature>
<reference evidence="1" key="1">
    <citation type="journal article" date="2022" name="bioRxiv">
        <title>Sequencing and chromosome-scale assembly of the giantPleurodeles waltlgenome.</title>
        <authorList>
            <person name="Brown T."/>
            <person name="Elewa A."/>
            <person name="Iarovenko S."/>
            <person name="Subramanian E."/>
            <person name="Araus A.J."/>
            <person name="Petzold A."/>
            <person name="Susuki M."/>
            <person name="Suzuki K.-i.T."/>
            <person name="Hayashi T."/>
            <person name="Toyoda A."/>
            <person name="Oliveira C."/>
            <person name="Osipova E."/>
            <person name="Leigh N.D."/>
            <person name="Simon A."/>
            <person name="Yun M.H."/>
        </authorList>
    </citation>
    <scope>NUCLEOTIDE SEQUENCE</scope>
    <source>
        <strain evidence="1">20211129_DDA</strain>
        <tissue evidence="1">Liver</tissue>
    </source>
</reference>
<dbReference type="Proteomes" id="UP001066276">
    <property type="component" value="Chromosome 2_1"/>
</dbReference>
<keyword evidence="2" id="KW-1185">Reference proteome</keyword>
<evidence type="ECO:0000313" key="1">
    <source>
        <dbReference type="EMBL" id="KAJ1202675.1"/>
    </source>
</evidence>
<dbReference type="EMBL" id="JANPWB010000003">
    <property type="protein sequence ID" value="KAJ1202675.1"/>
    <property type="molecule type" value="Genomic_DNA"/>
</dbReference>
<feature type="non-terminal residue" evidence="1">
    <location>
        <position position="51"/>
    </location>
</feature>
<accession>A0AAV7VPW5</accession>
<protein>
    <submittedName>
        <fullName evidence="1">Uncharacterized protein</fullName>
    </submittedName>
</protein>
<name>A0AAV7VPW5_PLEWA</name>